<dbReference type="Proteomes" id="UP000001075">
    <property type="component" value="Unassembled WGS sequence"/>
</dbReference>
<sequence>MVIILHNFSSNGPTLFICFVCFFKASHSPYIFWNSFEALLHRIVDLALQGERFLFFLFNLKKKKIQGDPLYSRLAFTCLQKDFAVLLTDPTAQDFLDPEKS</sequence>
<dbReference type="EMBL" id="JH000177">
    <property type="protein sequence ID" value="EGW05756.1"/>
    <property type="molecule type" value="Genomic_DNA"/>
</dbReference>
<dbReference type="InParanoid" id="G3H6L9"/>
<evidence type="ECO:0000313" key="1">
    <source>
        <dbReference type="EMBL" id="EGW05756.1"/>
    </source>
</evidence>
<accession>G3H6L9</accession>
<gene>
    <name evidence="1" type="ORF">I79_005984</name>
</gene>
<reference evidence="2" key="1">
    <citation type="journal article" date="2011" name="Nat. Biotechnol.">
        <title>The genomic sequence of the Chinese hamster ovary (CHO)-K1 cell line.</title>
        <authorList>
            <person name="Xu X."/>
            <person name="Nagarajan H."/>
            <person name="Lewis N.E."/>
            <person name="Pan S."/>
            <person name="Cai Z."/>
            <person name="Liu X."/>
            <person name="Chen W."/>
            <person name="Xie M."/>
            <person name="Wang W."/>
            <person name="Hammond S."/>
            <person name="Andersen M.R."/>
            <person name="Neff N."/>
            <person name="Passarelli B."/>
            <person name="Koh W."/>
            <person name="Fan H.C."/>
            <person name="Wang J."/>
            <person name="Gui Y."/>
            <person name="Lee K.H."/>
            <person name="Betenbaugh M.J."/>
            <person name="Quake S.R."/>
            <person name="Famili I."/>
            <person name="Palsson B.O."/>
            <person name="Wang J."/>
        </authorList>
    </citation>
    <scope>NUCLEOTIDE SEQUENCE [LARGE SCALE GENOMIC DNA]</scope>
    <source>
        <strain evidence="2">CHO K1 cell line</strain>
    </source>
</reference>
<name>G3H6L9_CRIGR</name>
<protein>
    <submittedName>
        <fullName evidence="1">Uncharacterized protein</fullName>
    </submittedName>
</protein>
<dbReference type="AlphaFoldDB" id="G3H6L9"/>
<proteinExistence type="predicted"/>
<evidence type="ECO:0000313" key="2">
    <source>
        <dbReference type="Proteomes" id="UP000001075"/>
    </source>
</evidence>
<organism evidence="1 2">
    <name type="scientific">Cricetulus griseus</name>
    <name type="common">Chinese hamster</name>
    <name type="synonym">Cricetulus barabensis griseus</name>
    <dbReference type="NCBI Taxonomy" id="10029"/>
    <lineage>
        <taxon>Eukaryota</taxon>
        <taxon>Metazoa</taxon>
        <taxon>Chordata</taxon>
        <taxon>Craniata</taxon>
        <taxon>Vertebrata</taxon>
        <taxon>Euteleostomi</taxon>
        <taxon>Mammalia</taxon>
        <taxon>Eutheria</taxon>
        <taxon>Euarchontoglires</taxon>
        <taxon>Glires</taxon>
        <taxon>Rodentia</taxon>
        <taxon>Myomorpha</taxon>
        <taxon>Muroidea</taxon>
        <taxon>Cricetidae</taxon>
        <taxon>Cricetinae</taxon>
        <taxon>Cricetulus</taxon>
    </lineage>
</organism>